<dbReference type="Pfam" id="PF00005">
    <property type="entry name" value="ABC_tran"/>
    <property type="match status" value="1"/>
</dbReference>
<protein>
    <submittedName>
        <fullName evidence="14">ATP-binding cassette, subfamily C</fullName>
    </submittedName>
</protein>
<evidence type="ECO:0000259" key="13">
    <source>
        <dbReference type="PROSITE" id="PS50929"/>
    </source>
</evidence>
<dbReference type="FunFam" id="3.40.50.300:FF:001001">
    <property type="entry name" value="Multidrug ABC transporter ATP-binding protein"/>
    <property type="match status" value="1"/>
</dbReference>
<keyword evidence="9 11" id="KW-0472">Membrane</keyword>
<dbReference type="OrthoDB" id="9806127at2"/>
<reference evidence="14 15" key="1">
    <citation type="submission" date="2016-10" db="EMBL/GenBank/DDBJ databases">
        <authorList>
            <person name="de Groot N.N."/>
        </authorList>
    </citation>
    <scope>NUCLEOTIDE SEQUENCE [LARGE SCALE GENOMIC DNA]</scope>
    <source>
        <strain evidence="14 15">CGMCC 4.3510</strain>
    </source>
</reference>
<dbReference type="Gene3D" id="3.40.50.300">
    <property type="entry name" value="P-loop containing nucleotide triphosphate hydrolases"/>
    <property type="match status" value="1"/>
</dbReference>
<keyword evidence="3" id="KW-1003">Cell membrane</keyword>
<proteinExistence type="predicted"/>
<dbReference type="RefSeq" id="WP_093712612.1">
    <property type="nucleotide sequence ID" value="NZ_FONG01000003.1"/>
</dbReference>
<dbReference type="Gene3D" id="1.20.1560.10">
    <property type="entry name" value="ABC transporter type 1, transmembrane domain"/>
    <property type="match status" value="1"/>
</dbReference>
<dbReference type="PANTHER" id="PTHR24221:SF654">
    <property type="entry name" value="ATP-BINDING CASSETTE SUB-FAMILY B MEMBER 6"/>
    <property type="match status" value="1"/>
</dbReference>
<dbReference type="SUPFAM" id="SSF52540">
    <property type="entry name" value="P-loop containing nucleoside triphosphate hydrolases"/>
    <property type="match status" value="1"/>
</dbReference>
<dbReference type="SMART" id="SM00382">
    <property type="entry name" value="AAA"/>
    <property type="match status" value="1"/>
</dbReference>
<evidence type="ECO:0000256" key="7">
    <source>
        <dbReference type="ARBA" id="ARBA00022840"/>
    </source>
</evidence>
<gene>
    <name evidence="14" type="ORF">SAMN05216251_103426</name>
</gene>
<evidence type="ECO:0000256" key="1">
    <source>
        <dbReference type="ARBA" id="ARBA00004651"/>
    </source>
</evidence>
<feature type="region of interest" description="Disordered" evidence="10">
    <location>
        <begin position="1"/>
        <end position="20"/>
    </location>
</feature>
<evidence type="ECO:0000256" key="11">
    <source>
        <dbReference type="SAM" id="Phobius"/>
    </source>
</evidence>
<keyword evidence="7 14" id="KW-0067">ATP-binding</keyword>
<evidence type="ECO:0000256" key="3">
    <source>
        <dbReference type="ARBA" id="ARBA00022475"/>
    </source>
</evidence>
<feature type="transmembrane region" description="Helical" evidence="11">
    <location>
        <begin position="182"/>
        <end position="201"/>
    </location>
</feature>
<dbReference type="GO" id="GO:0034040">
    <property type="term" value="F:ATPase-coupled lipid transmembrane transporter activity"/>
    <property type="evidence" value="ECO:0007669"/>
    <property type="project" value="TreeGrafter"/>
</dbReference>
<dbReference type="InterPro" id="IPR011527">
    <property type="entry name" value="ABC1_TM_dom"/>
</dbReference>
<keyword evidence="4" id="KW-0997">Cell inner membrane</keyword>
<dbReference type="InterPro" id="IPR027417">
    <property type="entry name" value="P-loop_NTPase"/>
</dbReference>
<dbReference type="Proteomes" id="UP000199323">
    <property type="component" value="Unassembled WGS sequence"/>
</dbReference>
<comment type="subcellular location">
    <subcellularLocation>
        <location evidence="1">Cell membrane</location>
        <topology evidence="1">Multi-pass membrane protein</topology>
    </subcellularLocation>
</comment>
<dbReference type="GO" id="GO:0016887">
    <property type="term" value="F:ATP hydrolysis activity"/>
    <property type="evidence" value="ECO:0007669"/>
    <property type="project" value="InterPro"/>
</dbReference>
<feature type="transmembrane region" description="Helical" evidence="11">
    <location>
        <begin position="41"/>
        <end position="67"/>
    </location>
</feature>
<feature type="transmembrane region" description="Helical" evidence="11">
    <location>
        <begin position="157"/>
        <end position="175"/>
    </location>
</feature>
<feature type="domain" description="ABC transporter" evidence="12">
    <location>
        <begin position="412"/>
        <end position="640"/>
    </location>
</feature>
<dbReference type="InterPro" id="IPR003593">
    <property type="entry name" value="AAA+_ATPase"/>
</dbReference>
<dbReference type="PROSITE" id="PS50929">
    <property type="entry name" value="ABC_TM1F"/>
    <property type="match status" value="1"/>
</dbReference>
<feature type="region of interest" description="Disordered" evidence="10">
    <location>
        <begin position="348"/>
        <end position="392"/>
    </location>
</feature>
<evidence type="ECO:0000256" key="8">
    <source>
        <dbReference type="ARBA" id="ARBA00022989"/>
    </source>
</evidence>
<dbReference type="EMBL" id="FONG01000003">
    <property type="protein sequence ID" value="SFE53303.1"/>
    <property type="molecule type" value="Genomic_DNA"/>
</dbReference>
<evidence type="ECO:0000256" key="5">
    <source>
        <dbReference type="ARBA" id="ARBA00022692"/>
    </source>
</evidence>
<dbReference type="AlphaFoldDB" id="A0A1I2BDC0"/>
<dbReference type="GO" id="GO:0140359">
    <property type="term" value="F:ABC-type transporter activity"/>
    <property type="evidence" value="ECO:0007669"/>
    <property type="project" value="InterPro"/>
</dbReference>
<accession>A0A1I2BDC0</accession>
<keyword evidence="5 11" id="KW-0812">Transmembrane</keyword>
<dbReference type="GO" id="GO:0005524">
    <property type="term" value="F:ATP binding"/>
    <property type="evidence" value="ECO:0007669"/>
    <property type="project" value="UniProtKB-KW"/>
</dbReference>
<dbReference type="STRING" id="380248.SAMN05216251_103426"/>
<evidence type="ECO:0000313" key="15">
    <source>
        <dbReference type="Proteomes" id="UP000199323"/>
    </source>
</evidence>
<evidence type="ECO:0000256" key="6">
    <source>
        <dbReference type="ARBA" id="ARBA00022741"/>
    </source>
</evidence>
<feature type="domain" description="ABC transmembrane type-1" evidence="13">
    <location>
        <begin position="43"/>
        <end position="325"/>
    </location>
</feature>
<feature type="compositionally biased region" description="Low complexity" evidence="10">
    <location>
        <begin position="348"/>
        <end position="360"/>
    </location>
</feature>
<feature type="transmembrane region" description="Helical" evidence="11">
    <location>
        <begin position="79"/>
        <end position="101"/>
    </location>
</feature>
<evidence type="ECO:0000256" key="9">
    <source>
        <dbReference type="ARBA" id="ARBA00023136"/>
    </source>
</evidence>
<dbReference type="PROSITE" id="PS50893">
    <property type="entry name" value="ABC_TRANSPORTER_2"/>
    <property type="match status" value="1"/>
</dbReference>
<dbReference type="InterPro" id="IPR036640">
    <property type="entry name" value="ABC1_TM_sf"/>
</dbReference>
<dbReference type="PANTHER" id="PTHR24221">
    <property type="entry name" value="ATP-BINDING CASSETTE SUB-FAMILY B"/>
    <property type="match status" value="1"/>
</dbReference>
<dbReference type="Pfam" id="PF00664">
    <property type="entry name" value="ABC_membrane"/>
    <property type="match status" value="1"/>
</dbReference>
<organism evidence="14 15">
    <name type="scientific">Actinacidiphila alni</name>
    <dbReference type="NCBI Taxonomy" id="380248"/>
    <lineage>
        <taxon>Bacteria</taxon>
        <taxon>Bacillati</taxon>
        <taxon>Actinomycetota</taxon>
        <taxon>Actinomycetes</taxon>
        <taxon>Kitasatosporales</taxon>
        <taxon>Streptomycetaceae</taxon>
        <taxon>Actinacidiphila</taxon>
    </lineage>
</organism>
<dbReference type="GO" id="GO:0005886">
    <property type="term" value="C:plasma membrane"/>
    <property type="evidence" value="ECO:0007669"/>
    <property type="project" value="UniProtKB-SubCell"/>
</dbReference>
<evidence type="ECO:0000259" key="12">
    <source>
        <dbReference type="PROSITE" id="PS50893"/>
    </source>
</evidence>
<dbReference type="InterPro" id="IPR003439">
    <property type="entry name" value="ABC_transporter-like_ATP-bd"/>
</dbReference>
<keyword evidence="15" id="KW-1185">Reference proteome</keyword>
<keyword evidence="6" id="KW-0547">Nucleotide-binding</keyword>
<sequence>MSARTATAADRQDTAADLLPTATPRRTARAVVELVGPHRRLALVTVAVFVAESLVGLVGPLALGRIVDAVQQHRGDHPVVVASGVLLAAVLAQAVLTALGLRLTARVGETALARLRERVIASAFALPAQRVEQVGAGDLAARIGDDATLVAGALRNVLPNVAGAALTIGFTVLGLTALDWRFALAGLCALPIQIVTLRWYLRTSGPLYAAQRIAGGERTRQILESLSGVDTVRAFRLTERQTARVADRSAAAMDYALRAVTLRSRFFGRLNSAEFTGLGLILCVGYWLVHSGHAGVGEATAAALLFVRLFDPVNILLGLAATAQEAAAGLARLVGAADLGAADATATAPAPARPGCAAPDPADPDPANSATVDPDTVQAPAGVARGSVSGPDGLARLTAVPAPRAAEAECPVEAVDVRHAYVEGRPVLHGVTLRLAPGEQVTLVGTTGAGKSTLARIVAGVHPPTAGRVTVGARGRAGRPAVLLLDQDTHVFAGTVADNLLLARPDADEAALEAALDMAGALAWVRALPQELATRIGAGGAALTPVQAQQLALARLALADPPVAVLDESAAEAGSEGARTLEAAARTVLAGRTALVVAHRLGQAAAADRVVVLEDGRIVEEGPHDDLVAAGGHYAELWSAWSARAAVPPGA</sequence>
<name>A0A1I2BDC0_9ACTN</name>
<keyword evidence="2" id="KW-0813">Transport</keyword>
<dbReference type="InterPro" id="IPR039421">
    <property type="entry name" value="Type_1_exporter"/>
</dbReference>
<evidence type="ECO:0000313" key="14">
    <source>
        <dbReference type="EMBL" id="SFE53303.1"/>
    </source>
</evidence>
<keyword evidence="8 11" id="KW-1133">Transmembrane helix</keyword>
<evidence type="ECO:0000256" key="10">
    <source>
        <dbReference type="SAM" id="MobiDB-lite"/>
    </source>
</evidence>
<dbReference type="SUPFAM" id="SSF90123">
    <property type="entry name" value="ABC transporter transmembrane region"/>
    <property type="match status" value="1"/>
</dbReference>
<evidence type="ECO:0000256" key="4">
    <source>
        <dbReference type="ARBA" id="ARBA00022519"/>
    </source>
</evidence>
<evidence type="ECO:0000256" key="2">
    <source>
        <dbReference type="ARBA" id="ARBA00022448"/>
    </source>
</evidence>
<dbReference type="CDD" id="cd07346">
    <property type="entry name" value="ABC_6TM_exporters"/>
    <property type="match status" value="1"/>
</dbReference>